<accession>A0AAW1FN39</accession>
<sequence length="528" mass="59023">MAECEAEGELPQRRLGVKEQHNRELTDSDLSVDEKKQRDREERESLVLWKKPLLTLHYFTLELVDSLKEWLWRLWQQRQTVFGLLILLILLSIAYCIEGTHQKYVRYMEKKTLWCAYWVGLGILSSVGLGTGLHTFLLYLGPHIASVTLAAYECGSVDFPEPPYPDQIVCPQPNASAPDSDAKRVGVEAAGADGLVGSAVIQGSISLWTIISKVRLEACMWGAGTAIGELPPYFMARAARLSGAEPDDEDYQRFEEILDQTQSAQAQCESARCAADESSVSTQTISEDPARTESMLDCISCNSNQGHLRWAYACLPSPLAYCTQRLSVLWFARPRHVTSLKMPPPSSSLFISSKLFERRGDFAIRAKVAVQQLIQRVGFFGILACASIPNPLFDLAGITCGHFLVPFWTFFGATLVGKAVIKMHIQKLFVIVTFSRHIVEQMVSLIGSVPLLGAALQKPFREYLEAQKAKLHHQAGEGIPTEESWLPWLFEKVVVIMVCFFVCSIVNSMAQSYGKRTQQDKYSEGKTE</sequence>
<keyword evidence="2" id="KW-0812">Transmembrane</keyword>
<dbReference type="AlphaFoldDB" id="A0AAW1FN39"/>
<gene>
    <name evidence="3" type="ORF">VZT92_005949</name>
</gene>
<evidence type="ECO:0000313" key="3">
    <source>
        <dbReference type="EMBL" id="KAK9536140.1"/>
    </source>
</evidence>
<feature type="transmembrane region" description="Helical" evidence="2">
    <location>
        <begin position="80"/>
        <end position="97"/>
    </location>
</feature>
<proteinExistence type="predicted"/>
<dbReference type="Proteomes" id="UP001488805">
    <property type="component" value="Unassembled WGS sequence"/>
</dbReference>
<dbReference type="EMBL" id="JBCEZU010000045">
    <property type="protein sequence ID" value="KAK9536140.1"/>
    <property type="molecule type" value="Genomic_DNA"/>
</dbReference>
<evidence type="ECO:0000313" key="4">
    <source>
        <dbReference type="Proteomes" id="UP001488805"/>
    </source>
</evidence>
<keyword evidence="2" id="KW-0472">Membrane</keyword>
<feature type="transmembrane region" description="Helical" evidence="2">
    <location>
        <begin position="117"/>
        <end position="140"/>
    </location>
</feature>
<keyword evidence="4" id="KW-1185">Reference proteome</keyword>
<comment type="caution">
    <text evidence="3">The sequence shown here is derived from an EMBL/GenBank/DDBJ whole genome shotgun (WGS) entry which is preliminary data.</text>
</comment>
<reference evidence="3 4" key="1">
    <citation type="journal article" date="2024" name="Genome Biol. Evol.">
        <title>Chromosome-level genome assembly of the viviparous eelpout Zoarces viviparus.</title>
        <authorList>
            <person name="Fuhrmann N."/>
            <person name="Brasseur M.V."/>
            <person name="Bakowski C.E."/>
            <person name="Podsiadlowski L."/>
            <person name="Prost S."/>
            <person name="Krehenwinkel H."/>
            <person name="Mayer C."/>
        </authorList>
    </citation>
    <scope>NUCLEOTIDE SEQUENCE [LARGE SCALE GENOMIC DNA]</scope>
    <source>
        <strain evidence="3">NO-MEL_2022_Ind0_liver</strain>
    </source>
</reference>
<evidence type="ECO:0000256" key="2">
    <source>
        <dbReference type="SAM" id="Phobius"/>
    </source>
</evidence>
<name>A0AAW1FN39_ZOAVI</name>
<keyword evidence="2" id="KW-1133">Transmembrane helix</keyword>
<evidence type="ECO:0000256" key="1">
    <source>
        <dbReference type="SAM" id="MobiDB-lite"/>
    </source>
</evidence>
<evidence type="ECO:0008006" key="5">
    <source>
        <dbReference type="Google" id="ProtNLM"/>
    </source>
</evidence>
<feature type="region of interest" description="Disordered" evidence="1">
    <location>
        <begin position="18"/>
        <end position="37"/>
    </location>
</feature>
<protein>
    <recommendedName>
        <fullName evidence="5">Vacuole membrane protein 1</fullName>
    </recommendedName>
</protein>
<organism evidence="3 4">
    <name type="scientific">Zoarces viviparus</name>
    <name type="common">Viviparous eelpout</name>
    <name type="synonym">Blennius viviparus</name>
    <dbReference type="NCBI Taxonomy" id="48416"/>
    <lineage>
        <taxon>Eukaryota</taxon>
        <taxon>Metazoa</taxon>
        <taxon>Chordata</taxon>
        <taxon>Craniata</taxon>
        <taxon>Vertebrata</taxon>
        <taxon>Euteleostomi</taxon>
        <taxon>Actinopterygii</taxon>
        <taxon>Neopterygii</taxon>
        <taxon>Teleostei</taxon>
        <taxon>Neoteleostei</taxon>
        <taxon>Acanthomorphata</taxon>
        <taxon>Eupercaria</taxon>
        <taxon>Perciformes</taxon>
        <taxon>Cottioidei</taxon>
        <taxon>Zoarcales</taxon>
        <taxon>Zoarcidae</taxon>
        <taxon>Zoarcinae</taxon>
        <taxon>Zoarces</taxon>
    </lineage>
</organism>